<comment type="caution">
    <text evidence="1">The sequence shown here is derived from an EMBL/GenBank/DDBJ whole genome shotgun (WGS) entry which is preliminary data.</text>
</comment>
<dbReference type="GO" id="GO:0008237">
    <property type="term" value="F:metallopeptidase activity"/>
    <property type="evidence" value="ECO:0007669"/>
    <property type="project" value="InterPro"/>
</dbReference>
<protein>
    <recommendedName>
        <fullName evidence="3">Matrixin family metalloprotease</fullName>
    </recommendedName>
</protein>
<keyword evidence="2" id="KW-1185">Reference proteome</keyword>
<reference evidence="1 2" key="1">
    <citation type="submission" date="2020-08" db="EMBL/GenBank/DDBJ databases">
        <title>Sequencing the genomes of 1000 actinobacteria strains.</title>
        <authorList>
            <person name="Klenk H.-P."/>
        </authorList>
    </citation>
    <scope>NUCLEOTIDE SEQUENCE [LARGE SCALE GENOMIC DNA]</scope>
    <source>
        <strain evidence="1 2">DSM 105498</strain>
    </source>
</reference>
<dbReference type="AlphaFoldDB" id="A0A7W4Z325"/>
<evidence type="ECO:0000313" key="1">
    <source>
        <dbReference type="EMBL" id="MBB3044477.1"/>
    </source>
</evidence>
<evidence type="ECO:0008006" key="3">
    <source>
        <dbReference type="Google" id="ProtNLM"/>
    </source>
</evidence>
<organism evidence="1 2">
    <name type="scientific">Nocardioides soli</name>
    <dbReference type="NCBI Taxonomy" id="1036020"/>
    <lineage>
        <taxon>Bacteria</taxon>
        <taxon>Bacillati</taxon>
        <taxon>Actinomycetota</taxon>
        <taxon>Actinomycetes</taxon>
        <taxon>Propionibacteriales</taxon>
        <taxon>Nocardioidaceae</taxon>
        <taxon>Nocardioides</taxon>
    </lineage>
</organism>
<proteinExistence type="predicted"/>
<dbReference type="EMBL" id="JACHWR010000003">
    <property type="protein sequence ID" value="MBB3044477.1"/>
    <property type="molecule type" value="Genomic_DNA"/>
</dbReference>
<dbReference type="InterPro" id="IPR024079">
    <property type="entry name" value="MetalloPept_cat_dom_sf"/>
</dbReference>
<dbReference type="Gene3D" id="3.40.390.10">
    <property type="entry name" value="Collagenase (Catalytic Domain)"/>
    <property type="match status" value="1"/>
</dbReference>
<dbReference type="Proteomes" id="UP000589626">
    <property type="component" value="Unassembled WGS sequence"/>
</dbReference>
<dbReference type="SUPFAM" id="SSF55486">
    <property type="entry name" value="Metalloproteases ('zincins'), catalytic domain"/>
    <property type="match status" value="1"/>
</dbReference>
<dbReference type="RefSeq" id="WP_183594343.1">
    <property type="nucleotide sequence ID" value="NZ_JACHWR010000003.1"/>
</dbReference>
<gene>
    <name evidence="1" type="ORF">FHU40_004314</name>
</gene>
<accession>A0A7W4Z325</accession>
<evidence type="ECO:0000313" key="2">
    <source>
        <dbReference type="Proteomes" id="UP000589626"/>
    </source>
</evidence>
<sequence length="216" mass="23838">MEVSNVSRTTGRGFRRWMFNPVGGLTQLGRMILVGGLVALALPLLVMSPAHANFGSAVGGPWLANNKSHRVDYYDTLTKTGNMTQWALNNQFPRFDFTWTYVDGSDYDVRIMDGEYGDTPAYGWTDCPSSATLGGTHPNRWCYGQVLRINYALAAAWDTTWGRRALACHELGHTVGLRHEDASDPSSSCMKTNTTPNNSLANTYSAEDVNQVLANY</sequence>
<name>A0A7W4Z325_9ACTN</name>